<sequence length="178" mass="19303">MPDHRTPFQDSLDGWAEAAVPVLQGVARTYNDHITYKDLATRVFDITGVRTDMLVRNLSSKLLNRVIHLCRERNLPALSSLVVSSTDGTVGPGFDAVLRAAGKEVPGSTLERERAAAAERLECYRAYCPDVPADAVPQLTPVYEAKVNPPKKEAPRPKPVCAVHGIQLPATGICDDCA</sequence>
<keyword evidence="2" id="KW-1185">Reference proteome</keyword>
<reference evidence="1 2" key="1">
    <citation type="submission" date="2024-09" db="EMBL/GenBank/DDBJ databases">
        <authorList>
            <person name="Sun Q."/>
            <person name="Mori K."/>
        </authorList>
    </citation>
    <scope>NUCLEOTIDE SEQUENCE [LARGE SCALE GENOMIC DNA]</scope>
    <source>
        <strain evidence="1 2">JCM 13519</strain>
    </source>
</reference>
<organism evidence="1 2">
    <name type="scientific">Arthrobacter methylotrophus</name>
    <dbReference type="NCBI Taxonomy" id="121291"/>
    <lineage>
        <taxon>Bacteria</taxon>
        <taxon>Bacillati</taxon>
        <taxon>Actinomycetota</taxon>
        <taxon>Actinomycetes</taxon>
        <taxon>Micrococcales</taxon>
        <taxon>Micrococcaceae</taxon>
        <taxon>Arthrobacter</taxon>
    </lineage>
</organism>
<evidence type="ECO:0000313" key="1">
    <source>
        <dbReference type="EMBL" id="MFB9714190.1"/>
    </source>
</evidence>
<dbReference type="RefSeq" id="WP_345043785.1">
    <property type="nucleotide sequence ID" value="NZ_BAABED010000001.1"/>
</dbReference>
<comment type="caution">
    <text evidence="1">The sequence shown here is derived from an EMBL/GenBank/DDBJ whole genome shotgun (WGS) entry which is preliminary data.</text>
</comment>
<evidence type="ECO:0000313" key="2">
    <source>
        <dbReference type="Proteomes" id="UP001589536"/>
    </source>
</evidence>
<proteinExistence type="predicted"/>
<protein>
    <submittedName>
        <fullName evidence="1">Uncharacterized protein</fullName>
    </submittedName>
</protein>
<accession>A0ABV5URF3</accession>
<dbReference type="Proteomes" id="UP001589536">
    <property type="component" value="Unassembled WGS sequence"/>
</dbReference>
<dbReference type="EMBL" id="JBHMBH010000019">
    <property type="protein sequence ID" value="MFB9714190.1"/>
    <property type="molecule type" value="Genomic_DNA"/>
</dbReference>
<gene>
    <name evidence="1" type="ORF">ACFFPI_08465</name>
</gene>
<name>A0ABV5URF3_9MICC</name>